<keyword evidence="2" id="KW-1185">Reference proteome</keyword>
<dbReference type="Proteomes" id="UP000887159">
    <property type="component" value="Unassembled WGS sequence"/>
</dbReference>
<accession>A0A8X7BLW5</accession>
<reference evidence="1" key="1">
    <citation type="submission" date="2020-08" db="EMBL/GenBank/DDBJ databases">
        <title>Multicomponent nature underlies the extraordinary mechanical properties of spider dragline silk.</title>
        <authorList>
            <person name="Kono N."/>
            <person name="Nakamura H."/>
            <person name="Mori M."/>
            <person name="Yoshida Y."/>
            <person name="Ohtoshi R."/>
            <person name="Malay A.D."/>
            <person name="Moran D.A.P."/>
            <person name="Tomita M."/>
            <person name="Numata K."/>
            <person name="Arakawa K."/>
        </authorList>
    </citation>
    <scope>NUCLEOTIDE SEQUENCE</scope>
</reference>
<gene>
    <name evidence="1" type="primary">NCL1_27348</name>
    <name evidence="1" type="ORF">TNCV_4843871</name>
</gene>
<name>A0A8X7BLW5_TRICX</name>
<protein>
    <submittedName>
        <fullName evidence="1">Uncharacterized protein</fullName>
    </submittedName>
</protein>
<evidence type="ECO:0000313" key="2">
    <source>
        <dbReference type="Proteomes" id="UP000887159"/>
    </source>
</evidence>
<dbReference type="AlphaFoldDB" id="A0A8X7BLW5"/>
<evidence type="ECO:0000313" key="1">
    <source>
        <dbReference type="EMBL" id="GFY36015.1"/>
    </source>
</evidence>
<sequence>MTTGRKGYTHNFLVEAQKLLERAPTNNDADLAPCVEGLSDISQYLGQFPDIAFYDGSPRSQGLTGVNEACVNKTNHMVPEEEVLAGEVRRACPCQFTGPPHPFHHPGYLVSNALRTSALKCAGASSWWNHIRVFMLAGTLCSRTGSTSCRYARYVPPSRRFGRRYGPIT</sequence>
<proteinExistence type="predicted"/>
<dbReference type="EMBL" id="BMAU01021435">
    <property type="protein sequence ID" value="GFY36015.1"/>
    <property type="molecule type" value="Genomic_DNA"/>
</dbReference>
<comment type="caution">
    <text evidence="1">The sequence shown here is derived from an EMBL/GenBank/DDBJ whole genome shotgun (WGS) entry which is preliminary data.</text>
</comment>
<organism evidence="1 2">
    <name type="scientific">Trichonephila clavipes</name>
    <name type="common">Golden silk orbweaver</name>
    <name type="synonym">Nephila clavipes</name>
    <dbReference type="NCBI Taxonomy" id="2585209"/>
    <lineage>
        <taxon>Eukaryota</taxon>
        <taxon>Metazoa</taxon>
        <taxon>Ecdysozoa</taxon>
        <taxon>Arthropoda</taxon>
        <taxon>Chelicerata</taxon>
        <taxon>Arachnida</taxon>
        <taxon>Araneae</taxon>
        <taxon>Araneomorphae</taxon>
        <taxon>Entelegynae</taxon>
        <taxon>Araneoidea</taxon>
        <taxon>Nephilidae</taxon>
        <taxon>Trichonephila</taxon>
    </lineage>
</organism>